<sequence>MSTFSKRAGPLSVDLHAIDATTSSMVSTRSRDERCRLRRGHGCRIRIGAPE</sequence>
<dbReference type="AlphaFoldDB" id="A0A8J2SIU1"/>
<organism evidence="1 2">
    <name type="scientific">Pelagomonas calceolata</name>
    <dbReference type="NCBI Taxonomy" id="35677"/>
    <lineage>
        <taxon>Eukaryota</taxon>
        <taxon>Sar</taxon>
        <taxon>Stramenopiles</taxon>
        <taxon>Ochrophyta</taxon>
        <taxon>Pelagophyceae</taxon>
        <taxon>Pelagomonadales</taxon>
        <taxon>Pelagomonadaceae</taxon>
        <taxon>Pelagomonas</taxon>
    </lineage>
</organism>
<comment type="caution">
    <text evidence="1">The sequence shown here is derived from an EMBL/GenBank/DDBJ whole genome shotgun (WGS) entry which is preliminary data.</text>
</comment>
<dbReference type="Proteomes" id="UP000789595">
    <property type="component" value="Unassembled WGS sequence"/>
</dbReference>
<protein>
    <submittedName>
        <fullName evidence="1">Uncharacterized protein</fullName>
    </submittedName>
</protein>
<keyword evidence="2" id="KW-1185">Reference proteome</keyword>
<proteinExistence type="predicted"/>
<dbReference type="EMBL" id="CAKKNE010000003">
    <property type="protein sequence ID" value="CAH0372740.1"/>
    <property type="molecule type" value="Genomic_DNA"/>
</dbReference>
<accession>A0A8J2SIU1</accession>
<gene>
    <name evidence="1" type="ORF">PECAL_3P27670</name>
</gene>
<reference evidence="1" key="1">
    <citation type="submission" date="2021-11" db="EMBL/GenBank/DDBJ databases">
        <authorList>
            <consortium name="Genoscope - CEA"/>
            <person name="William W."/>
        </authorList>
    </citation>
    <scope>NUCLEOTIDE SEQUENCE</scope>
</reference>
<evidence type="ECO:0000313" key="1">
    <source>
        <dbReference type="EMBL" id="CAH0372740.1"/>
    </source>
</evidence>
<evidence type="ECO:0000313" key="2">
    <source>
        <dbReference type="Proteomes" id="UP000789595"/>
    </source>
</evidence>
<name>A0A8J2SIU1_9STRA</name>
<feature type="non-terminal residue" evidence="1">
    <location>
        <position position="51"/>
    </location>
</feature>